<keyword evidence="1" id="KW-1133">Transmembrane helix</keyword>
<keyword evidence="1" id="KW-0472">Membrane</keyword>
<accession>A0A9D5JYM9</accession>
<dbReference type="EMBL" id="WJJP01000531">
    <property type="protein sequence ID" value="MBD3326156.1"/>
    <property type="molecule type" value="Genomic_DNA"/>
</dbReference>
<dbReference type="CDD" id="cd04179">
    <property type="entry name" value="DPM_DPG-synthase_like"/>
    <property type="match status" value="1"/>
</dbReference>
<feature type="transmembrane region" description="Helical" evidence="1">
    <location>
        <begin position="254"/>
        <end position="277"/>
    </location>
</feature>
<keyword evidence="1" id="KW-0812">Transmembrane</keyword>
<dbReference type="SUPFAM" id="SSF53448">
    <property type="entry name" value="Nucleotide-diphospho-sugar transferases"/>
    <property type="match status" value="1"/>
</dbReference>
<organism evidence="3 4">
    <name type="scientific">candidate division KSB3 bacterium</name>
    <dbReference type="NCBI Taxonomy" id="2044937"/>
    <lineage>
        <taxon>Bacteria</taxon>
        <taxon>candidate division KSB3</taxon>
    </lineage>
</organism>
<protein>
    <submittedName>
        <fullName evidence="3">Glycosyltransferase</fullName>
    </submittedName>
</protein>
<sequence>MYREKRIALVIPAYNEAKLIKPTLKGVPAVIDRVYVVDDVSPDNQNEVIRECAQADPRITLLQHDVNQGPGGAIITGYLQAFRDEYDIMVVVGGDNQMPLDEVAHFLDPIIDGKADYTKGNRFLLSQLDDTLAKMPTIRLIGNWMITMLTKIASGYYKIMDFVDGYTAISREAVGLINWDLAWKKYGYPMDFLIRMNAYSLRVMDIPRTAIYLPGERQSQIKGFRYFLSVTPMLLRGFLWRLKFKYVYRDFHPLVLFYLFGGICLLAGLIGGGYLILDKLWLTGGFGVTASRSVLVALLILSGVQFILFAMFFDMEESKEMR</sequence>
<comment type="caution">
    <text evidence="3">The sequence shown here is derived from an EMBL/GenBank/DDBJ whole genome shotgun (WGS) entry which is preliminary data.</text>
</comment>
<evidence type="ECO:0000256" key="1">
    <source>
        <dbReference type="SAM" id="Phobius"/>
    </source>
</evidence>
<dbReference type="Proteomes" id="UP000649604">
    <property type="component" value="Unassembled WGS sequence"/>
</dbReference>
<dbReference type="Gene3D" id="3.90.550.10">
    <property type="entry name" value="Spore Coat Polysaccharide Biosynthesis Protein SpsA, Chain A"/>
    <property type="match status" value="1"/>
</dbReference>
<dbReference type="InterPro" id="IPR001173">
    <property type="entry name" value="Glyco_trans_2-like"/>
</dbReference>
<dbReference type="Pfam" id="PF00535">
    <property type="entry name" value="Glycos_transf_2"/>
    <property type="match status" value="1"/>
</dbReference>
<feature type="domain" description="Glycosyltransferase 2-like" evidence="2">
    <location>
        <begin position="9"/>
        <end position="174"/>
    </location>
</feature>
<gene>
    <name evidence="3" type="ORF">GF339_16335</name>
</gene>
<evidence type="ECO:0000313" key="4">
    <source>
        <dbReference type="Proteomes" id="UP000649604"/>
    </source>
</evidence>
<proteinExistence type="predicted"/>
<dbReference type="PANTHER" id="PTHR48090:SF7">
    <property type="entry name" value="RFBJ PROTEIN"/>
    <property type="match status" value="1"/>
</dbReference>
<dbReference type="InterPro" id="IPR029044">
    <property type="entry name" value="Nucleotide-diphossugar_trans"/>
</dbReference>
<name>A0A9D5JYM9_9BACT</name>
<dbReference type="InterPro" id="IPR050256">
    <property type="entry name" value="Glycosyltransferase_2"/>
</dbReference>
<dbReference type="AlphaFoldDB" id="A0A9D5JYM9"/>
<evidence type="ECO:0000259" key="2">
    <source>
        <dbReference type="Pfam" id="PF00535"/>
    </source>
</evidence>
<dbReference type="PANTHER" id="PTHR48090">
    <property type="entry name" value="UNDECAPRENYL-PHOSPHATE 4-DEOXY-4-FORMAMIDO-L-ARABINOSE TRANSFERASE-RELATED"/>
    <property type="match status" value="1"/>
</dbReference>
<reference evidence="3" key="1">
    <citation type="submission" date="2019-11" db="EMBL/GenBank/DDBJ databases">
        <title>Microbial mats filling the niche in hypersaline microbial mats.</title>
        <authorList>
            <person name="Wong H.L."/>
            <person name="Macleod F.I."/>
            <person name="White R.A. III"/>
            <person name="Burns B.P."/>
        </authorList>
    </citation>
    <scope>NUCLEOTIDE SEQUENCE</scope>
    <source>
        <strain evidence="3">Rbin_158</strain>
    </source>
</reference>
<evidence type="ECO:0000313" key="3">
    <source>
        <dbReference type="EMBL" id="MBD3326156.1"/>
    </source>
</evidence>
<feature type="transmembrane region" description="Helical" evidence="1">
    <location>
        <begin position="289"/>
        <end position="313"/>
    </location>
</feature>